<evidence type="ECO:0000313" key="3">
    <source>
        <dbReference type="Proteomes" id="UP000280298"/>
    </source>
</evidence>
<gene>
    <name evidence="2" type="ORF">EJ357_07500</name>
</gene>
<dbReference type="KEGG" id="scya:EJ357_07500"/>
<dbReference type="AlphaFoldDB" id="A0A3Q9ELS0"/>
<protein>
    <submittedName>
        <fullName evidence="2">Uncharacterized protein</fullName>
    </submittedName>
</protein>
<organism evidence="2 3">
    <name type="scientific">Streptomyces cyaneochromogenes</name>
    <dbReference type="NCBI Taxonomy" id="2496836"/>
    <lineage>
        <taxon>Bacteria</taxon>
        <taxon>Bacillati</taxon>
        <taxon>Actinomycetota</taxon>
        <taxon>Actinomycetes</taxon>
        <taxon>Kitasatosporales</taxon>
        <taxon>Streptomycetaceae</taxon>
        <taxon>Streptomyces</taxon>
    </lineage>
</organism>
<evidence type="ECO:0000256" key="1">
    <source>
        <dbReference type="SAM" id="MobiDB-lite"/>
    </source>
</evidence>
<evidence type="ECO:0000313" key="2">
    <source>
        <dbReference type="EMBL" id="AZQ33316.1"/>
    </source>
</evidence>
<proteinExistence type="predicted"/>
<dbReference type="EMBL" id="CP034539">
    <property type="protein sequence ID" value="AZQ33316.1"/>
    <property type="molecule type" value="Genomic_DNA"/>
</dbReference>
<sequence length="74" mass="7943">MPPWRPVPDGPVTLEAAIRTDRPLSPTGQDAPGVRPAGPTRSPSRSTALRGVYVTEASAAFDWFEYDPEEPPGP</sequence>
<accession>A0A3Q9ELS0</accession>
<name>A0A3Q9ELS0_9ACTN</name>
<dbReference type="Proteomes" id="UP000280298">
    <property type="component" value="Chromosome"/>
</dbReference>
<reference evidence="2 3" key="1">
    <citation type="journal article" date="2019" name="Int. J. Syst. Evol. Microbiol.">
        <title>Streptomyces cyaneochromogenes sp. nov., a blue pigment-producing actinomycete from manganese-contaminated soil.</title>
        <authorList>
            <person name="Tang X."/>
            <person name="Zhao J."/>
            <person name="Li K."/>
            <person name="Chen Z."/>
            <person name="Sun Y."/>
            <person name="Gao J."/>
        </authorList>
    </citation>
    <scope>NUCLEOTIDE SEQUENCE [LARGE SCALE GENOMIC DNA]</scope>
    <source>
        <strain evidence="2 3">MK-45</strain>
    </source>
</reference>
<feature type="region of interest" description="Disordered" evidence="1">
    <location>
        <begin position="19"/>
        <end position="50"/>
    </location>
</feature>
<keyword evidence="3" id="KW-1185">Reference proteome</keyword>